<evidence type="ECO:0000313" key="3">
    <source>
        <dbReference type="Proteomes" id="UP001642409"/>
    </source>
</evidence>
<sequence length="280" mass="33184">MPLIKSRSSDTRRALVLQQNTLCSQFPQQIKKIMNDNKSTKFRTSLAQKKNYISTMLNNQIQTLNKQVDMLIRIVQNSISVLELNYIKYQYSQQQLWDRERRAENERVSLFGTNTLVKFEFLELIYIFYCFHSKYAKSRELKTCQLQYIWDLSQNSFKRFKWTWVHQNSYLGIAHLLIGDLTHKQLICNSQLISFYSTLYEDLNKLDVSTIVNFLGIISKQNGVLIRYLKFDKIQRSRLNVGIQLKNTRISSISLIQHTYEKSSCITQLDHQCLLKIRLN</sequence>
<organism evidence="1">
    <name type="scientific">Hexamita inflata</name>
    <dbReference type="NCBI Taxonomy" id="28002"/>
    <lineage>
        <taxon>Eukaryota</taxon>
        <taxon>Metamonada</taxon>
        <taxon>Diplomonadida</taxon>
        <taxon>Hexamitidae</taxon>
        <taxon>Hexamitinae</taxon>
        <taxon>Hexamita</taxon>
    </lineage>
</organism>
<dbReference type="EMBL" id="CAXDID020000363">
    <property type="protein sequence ID" value="CAL6082272.1"/>
    <property type="molecule type" value="Genomic_DNA"/>
</dbReference>
<proteinExistence type="predicted"/>
<evidence type="ECO:0000313" key="2">
    <source>
        <dbReference type="EMBL" id="CAL6082272.1"/>
    </source>
</evidence>
<protein>
    <submittedName>
        <fullName evidence="2">Hypothetical_protein</fullName>
    </submittedName>
</protein>
<dbReference type="AlphaFoldDB" id="A0AA86TD11"/>
<comment type="caution">
    <text evidence="1">The sequence shown here is derived from an EMBL/GenBank/DDBJ whole genome shotgun (WGS) entry which is preliminary data.</text>
</comment>
<dbReference type="EMBL" id="CATOUU010000051">
    <property type="protein sequence ID" value="CAI9914440.1"/>
    <property type="molecule type" value="Genomic_DNA"/>
</dbReference>
<reference evidence="2 3" key="2">
    <citation type="submission" date="2024-07" db="EMBL/GenBank/DDBJ databases">
        <authorList>
            <person name="Akdeniz Z."/>
        </authorList>
    </citation>
    <scope>NUCLEOTIDE SEQUENCE [LARGE SCALE GENOMIC DNA]</scope>
</reference>
<name>A0AA86TD11_9EUKA</name>
<keyword evidence="3" id="KW-1185">Reference proteome</keyword>
<accession>A0AA86TD11</accession>
<dbReference type="Proteomes" id="UP001642409">
    <property type="component" value="Unassembled WGS sequence"/>
</dbReference>
<gene>
    <name evidence="1" type="ORF">HINF_LOCUS2085</name>
    <name evidence="2" type="ORF">HINF_LOCUS61064</name>
</gene>
<reference evidence="1" key="1">
    <citation type="submission" date="2023-06" db="EMBL/GenBank/DDBJ databases">
        <authorList>
            <person name="Kurt Z."/>
        </authorList>
    </citation>
    <scope>NUCLEOTIDE SEQUENCE</scope>
</reference>
<evidence type="ECO:0000313" key="1">
    <source>
        <dbReference type="EMBL" id="CAI9914440.1"/>
    </source>
</evidence>